<name>A0A1G8NX59_9RHOB</name>
<dbReference type="AlphaFoldDB" id="A0A1G8NX59"/>
<organism evidence="2 3">
    <name type="scientific">Salipiger marinus</name>
    <dbReference type="NCBI Taxonomy" id="555512"/>
    <lineage>
        <taxon>Bacteria</taxon>
        <taxon>Pseudomonadati</taxon>
        <taxon>Pseudomonadota</taxon>
        <taxon>Alphaproteobacteria</taxon>
        <taxon>Rhodobacterales</taxon>
        <taxon>Roseobacteraceae</taxon>
        <taxon>Salipiger</taxon>
    </lineage>
</organism>
<reference evidence="2 3" key="1">
    <citation type="submission" date="2016-10" db="EMBL/GenBank/DDBJ databases">
        <authorList>
            <person name="de Groot N.N."/>
        </authorList>
    </citation>
    <scope>NUCLEOTIDE SEQUENCE [LARGE SCALE GENOMIC DNA]</scope>
    <source>
        <strain evidence="2 3">DSM 26424</strain>
    </source>
</reference>
<protein>
    <submittedName>
        <fullName evidence="2">Uncharacterized protein</fullName>
    </submittedName>
</protein>
<evidence type="ECO:0000313" key="3">
    <source>
        <dbReference type="Proteomes" id="UP000199093"/>
    </source>
</evidence>
<sequence>MLLPLAVLLALLLLAGLRAGQHAAQLSESDAMAPYVARHVQEGGARTDCSGRPGQGPVWIVLRCEGAAGGAVYDIDRRGGLLARQQIRPRPRT</sequence>
<dbReference type="STRING" id="555512.SAMN04487993_101143"/>
<keyword evidence="1" id="KW-0732">Signal</keyword>
<gene>
    <name evidence="2" type="ORF">SAMN04487993_101143</name>
</gene>
<proteinExistence type="predicted"/>
<dbReference type="Proteomes" id="UP000199093">
    <property type="component" value="Unassembled WGS sequence"/>
</dbReference>
<evidence type="ECO:0000313" key="2">
    <source>
        <dbReference type="EMBL" id="SDI84774.1"/>
    </source>
</evidence>
<feature type="signal peptide" evidence="1">
    <location>
        <begin position="1"/>
        <end position="23"/>
    </location>
</feature>
<accession>A0A1G8NX59</accession>
<evidence type="ECO:0000256" key="1">
    <source>
        <dbReference type="SAM" id="SignalP"/>
    </source>
</evidence>
<dbReference type="EMBL" id="FNEJ01000011">
    <property type="protein sequence ID" value="SDI84774.1"/>
    <property type="molecule type" value="Genomic_DNA"/>
</dbReference>
<feature type="chain" id="PRO_5011466768" evidence="1">
    <location>
        <begin position="24"/>
        <end position="93"/>
    </location>
</feature>
<keyword evidence="3" id="KW-1185">Reference proteome</keyword>